<evidence type="ECO:0000313" key="2">
    <source>
        <dbReference type="Proteomes" id="UP001318040"/>
    </source>
</evidence>
<protein>
    <submittedName>
        <fullName evidence="3">Rab GTPase-activating protein 1-like</fullName>
    </submittedName>
</protein>
<evidence type="ECO:0000313" key="3">
    <source>
        <dbReference type="RefSeq" id="XP_032835525.1"/>
    </source>
</evidence>
<gene>
    <name evidence="3" type="primary">LOC116957467</name>
</gene>
<dbReference type="KEGG" id="pmrn:116957467"/>
<dbReference type="RefSeq" id="XP_032835525.1">
    <property type="nucleotide sequence ID" value="XM_032979634.1"/>
</dbReference>
<keyword evidence="1" id="KW-0175">Coiled coil</keyword>
<accession>A0AAJ7UFQ5</accession>
<dbReference type="Proteomes" id="UP001318040">
    <property type="component" value="Chromosome 74"/>
</dbReference>
<name>A0AAJ7UFQ5_PETMA</name>
<feature type="coiled-coil region" evidence="1">
    <location>
        <begin position="11"/>
        <end position="59"/>
    </location>
</feature>
<reference evidence="3" key="1">
    <citation type="submission" date="2025-08" db="UniProtKB">
        <authorList>
            <consortium name="RefSeq"/>
        </authorList>
    </citation>
    <scope>IDENTIFICATION</scope>
    <source>
        <tissue evidence="3">Sperm</tissue>
    </source>
</reference>
<sequence length="77" mass="8801">MDKEEVDEVVVDEEEVDGDALRSRLEAVQRELVASKLKLVQAECTIQDLQHRLSVTRNELGAKRISRFFTRPQSSTT</sequence>
<evidence type="ECO:0000256" key="1">
    <source>
        <dbReference type="SAM" id="Coils"/>
    </source>
</evidence>
<proteinExistence type="predicted"/>
<keyword evidence="2" id="KW-1185">Reference proteome</keyword>
<organism evidence="2 3">
    <name type="scientific">Petromyzon marinus</name>
    <name type="common">Sea lamprey</name>
    <dbReference type="NCBI Taxonomy" id="7757"/>
    <lineage>
        <taxon>Eukaryota</taxon>
        <taxon>Metazoa</taxon>
        <taxon>Chordata</taxon>
        <taxon>Craniata</taxon>
        <taxon>Vertebrata</taxon>
        <taxon>Cyclostomata</taxon>
        <taxon>Hyperoartia</taxon>
        <taxon>Petromyzontiformes</taxon>
        <taxon>Petromyzontidae</taxon>
        <taxon>Petromyzon</taxon>
    </lineage>
</organism>
<dbReference type="AlphaFoldDB" id="A0AAJ7UFQ5"/>